<name>A0A8J5FHJ7_ZINOF</name>
<accession>A0A8J5FHJ7</accession>
<feature type="domain" description="OVATE" evidence="8">
    <location>
        <begin position="95"/>
        <end position="154"/>
    </location>
</feature>
<evidence type="ECO:0000256" key="5">
    <source>
        <dbReference type="ARBA" id="ARBA00023242"/>
    </source>
</evidence>
<dbReference type="InterPro" id="IPR006458">
    <property type="entry name" value="Ovate_C"/>
</dbReference>
<evidence type="ECO:0000256" key="4">
    <source>
        <dbReference type="ARBA" id="ARBA00023163"/>
    </source>
</evidence>
<evidence type="ECO:0000256" key="1">
    <source>
        <dbReference type="ARBA" id="ARBA00004123"/>
    </source>
</evidence>
<evidence type="ECO:0000313" key="9">
    <source>
        <dbReference type="EMBL" id="KAG6485768.1"/>
    </source>
</evidence>
<dbReference type="PANTHER" id="PTHR33057:SF202">
    <property type="entry name" value="TRANSCRIPTION REPRESSOR"/>
    <property type="match status" value="1"/>
</dbReference>
<dbReference type="EMBL" id="JACMSC010000015">
    <property type="protein sequence ID" value="KAG6485768.1"/>
    <property type="molecule type" value="Genomic_DNA"/>
</dbReference>
<sequence>MPSSRRKFVLRQTVSVDVGCSCRRPKLLPFLYSAPKFLPPKSPSPFPPSVTASLSETTGTTTTTAVTSSPSPPSYWSEKSARGRKKSVAEGSTAVVKNSSNPYVDFRDSMLQMIVEMEIYAWDDLRDLLHRFLALNAPRHHHLILRAFFELWSDIFSIAWPPPPPPPPPPEFAFGKPQSRR</sequence>
<organism evidence="9 10">
    <name type="scientific">Zingiber officinale</name>
    <name type="common">Ginger</name>
    <name type="synonym">Amomum zingiber</name>
    <dbReference type="NCBI Taxonomy" id="94328"/>
    <lineage>
        <taxon>Eukaryota</taxon>
        <taxon>Viridiplantae</taxon>
        <taxon>Streptophyta</taxon>
        <taxon>Embryophyta</taxon>
        <taxon>Tracheophyta</taxon>
        <taxon>Spermatophyta</taxon>
        <taxon>Magnoliopsida</taxon>
        <taxon>Liliopsida</taxon>
        <taxon>Zingiberales</taxon>
        <taxon>Zingiberaceae</taxon>
        <taxon>Zingiber</taxon>
    </lineage>
</organism>
<reference evidence="9 10" key="1">
    <citation type="submission" date="2020-08" db="EMBL/GenBank/DDBJ databases">
        <title>Plant Genome Project.</title>
        <authorList>
            <person name="Zhang R.-G."/>
        </authorList>
    </citation>
    <scope>NUCLEOTIDE SEQUENCE [LARGE SCALE GENOMIC DNA]</scope>
    <source>
        <tissue evidence="9">Rhizome</tissue>
    </source>
</reference>
<keyword evidence="4 6" id="KW-0804">Transcription</keyword>
<dbReference type="OrthoDB" id="1928390at2759"/>
<dbReference type="AlphaFoldDB" id="A0A8J5FHJ7"/>
<dbReference type="GO" id="GO:0045892">
    <property type="term" value="P:negative regulation of DNA-templated transcription"/>
    <property type="evidence" value="ECO:0007669"/>
    <property type="project" value="UniProtKB-UniRule"/>
</dbReference>
<dbReference type="GO" id="GO:0005634">
    <property type="term" value="C:nucleus"/>
    <property type="evidence" value="ECO:0007669"/>
    <property type="project" value="UniProtKB-SubCell"/>
</dbReference>
<feature type="compositionally biased region" description="Low complexity" evidence="7">
    <location>
        <begin position="49"/>
        <end position="69"/>
    </location>
</feature>
<comment type="subcellular location">
    <subcellularLocation>
        <location evidence="1 6">Nucleus</location>
    </subcellularLocation>
</comment>
<comment type="function">
    <text evidence="6">Transcriptional repressor that regulates multiple aspects of plant growth and development.</text>
</comment>
<keyword evidence="10" id="KW-1185">Reference proteome</keyword>
<dbReference type="InterPro" id="IPR038933">
    <property type="entry name" value="Ovate"/>
</dbReference>
<dbReference type="Proteomes" id="UP000734854">
    <property type="component" value="Unassembled WGS sequence"/>
</dbReference>
<evidence type="ECO:0000256" key="6">
    <source>
        <dbReference type="RuleBase" id="RU367028"/>
    </source>
</evidence>
<gene>
    <name evidence="9" type="ORF">ZIOFF_054333</name>
</gene>
<evidence type="ECO:0000259" key="8">
    <source>
        <dbReference type="PROSITE" id="PS51754"/>
    </source>
</evidence>
<comment type="caution">
    <text evidence="9">The sequence shown here is derived from an EMBL/GenBank/DDBJ whole genome shotgun (WGS) entry which is preliminary data.</text>
</comment>
<feature type="region of interest" description="Disordered" evidence="7">
    <location>
        <begin position="162"/>
        <end position="181"/>
    </location>
</feature>
<dbReference type="Pfam" id="PF04844">
    <property type="entry name" value="Ovate"/>
    <property type="match status" value="1"/>
</dbReference>
<keyword evidence="3 6" id="KW-0805">Transcription regulation</keyword>
<evidence type="ECO:0000256" key="2">
    <source>
        <dbReference type="ARBA" id="ARBA00022491"/>
    </source>
</evidence>
<protein>
    <recommendedName>
        <fullName evidence="6">Transcription repressor</fullName>
    </recommendedName>
    <alternativeName>
        <fullName evidence="6">Ovate family protein</fullName>
    </alternativeName>
</protein>
<evidence type="ECO:0000313" key="10">
    <source>
        <dbReference type="Proteomes" id="UP000734854"/>
    </source>
</evidence>
<feature type="region of interest" description="Disordered" evidence="7">
    <location>
        <begin position="39"/>
        <end position="84"/>
    </location>
</feature>
<feature type="compositionally biased region" description="Pro residues" evidence="7">
    <location>
        <begin position="162"/>
        <end position="171"/>
    </location>
</feature>
<evidence type="ECO:0000256" key="3">
    <source>
        <dbReference type="ARBA" id="ARBA00023015"/>
    </source>
</evidence>
<evidence type="ECO:0000256" key="7">
    <source>
        <dbReference type="SAM" id="MobiDB-lite"/>
    </source>
</evidence>
<dbReference type="PANTHER" id="PTHR33057">
    <property type="entry name" value="TRANSCRIPTION REPRESSOR OFP7-RELATED"/>
    <property type="match status" value="1"/>
</dbReference>
<keyword evidence="2 6" id="KW-0678">Repressor</keyword>
<feature type="compositionally biased region" description="Pro residues" evidence="7">
    <location>
        <begin position="39"/>
        <end position="48"/>
    </location>
</feature>
<keyword evidence="5 6" id="KW-0539">Nucleus</keyword>
<dbReference type="PROSITE" id="PS51754">
    <property type="entry name" value="OVATE"/>
    <property type="match status" value="1"/>
</dbReference>
<proteinExistence type="predicted"/>
<dbReference type="NCBIfam" id="TIGR01568">
    <property type="entry name" value="A_thal_3678"/>
    <property type="match status" value="1"/>
</dbReference>